<dbReference type="InterPro" id="IPR000182">
    <property type="entry name" value="GNAT_dom"/>
</dbReference>
<gene>
    <name evidence="2" type="ORF">KDI_24620</name>
</gene>
<dbReference type="AlphaFoldDB" id="A0A5A5TBY9"/>
<evidence type="ECO:0000313" key="2">
    <source>
        <dbReference type="EMBL" id="GCF08898.1"/>
    </source>
</evidence>
<dbReference type="InterPro" id="IPR016181">
    <property type="entry name" value="Acyl_CoA_acyltransferase"/>
</dbReference>
<dbReference type="EMBL" id="BIXY01000032">
    <property type="protein sequence ID" value="GCF08898.1"/>
    <property type="molecule type" value="Genomic_DNA"/>
</dbReference>
<keyword evidence="3" id="KW-1185">Reference proteome</keyword>
<evidence type="ECO:0000259" key="1">
    <source>
        <dbReference type="PROSITE" id="PS51186"/>
    </source>
</evidence>
<dbReference type="Gene3D" id="3.40.630.30">
    <property type="match status" value="1"/>
</dbReference>
<dbReference type="PROSITE" id="PS51186">
    <property type="entry name" value="GNAT"/>
    <property type="match status" value="1"/>
</dbReference>
<dbReference type="RefSeq" id="WP_149401867.1">
    <property type="nucleotide sequence ID" value="NZ_BIXY01000032.1"/>
</dbReference>
<reference evidence="2 3" key="1">
    <citation type="submission" date="2019-01" db="EMBL/GenBank/DDBJ databases">
        <title>Draft genome sequence of Dictyobacter sp. Uno17.</title>
        <authorList>
            <person name="Wang C.M."/>
            <person name="Zheng Y."/>
            <person name="Sakai Y."/>
            <person name="Abe K."/>
            <person name="Yokota A."/>
            <person name="Yabe S."/>
        </authorList>
    </citation>
    <scope>NUCLEOTIDE SEQUENCE [LARGE SCALE GENOMIC DNA]</scope>
    <source>
        <strain evidence="2 3">Uno17</strain>
    </source>
</reference>
<comment type="caution">
    <text evidence="2">The sequence shown here is derived from an EMBL/GenBank/DDBJ whole genome shotgun (WGS) entry which is preliminary data.</text>
</comment>
<dbReference type="Pfam" id="PF00583">
    <property type="entry name" value="Acetyltransf_1"/>
    <property type="match status" value="1"/>
</dbReference>
<dbReference type="Proteomes" id="UP000322530">
    <property type="component" value="Unassembled WGS sequence"/>
</dbReference>
<name>A0A5A5TBY9_9CHLR</name>
<feature type="domain" description="N-acetyltransferase" evidence="1">
    <location>
        <begin position="2"/>
        <end position="179"/>
    </location>
</feature>
<organism evidence="2 3">
    <name type="scientific">Dictyobacter arantiisoli</name>
    <dbReference type="NCBI Taxonomy" id="2014874"/>
    <lineage>
        <taxon>Bacteria</taxon>
        <taxon>Bacillati</taxon>
        <taxon>Chloroflexota</taxon>
        <taxon>Ktedonobacteria</taxon>
        <taxon>Ktedonobacterales</taxon>
        <taxon>Dictyobacteraceae</taxon>
        <taxon>Dictyobacter</taxon>
    </lineage>
</organism>
<keyword evidence="2" id="KW-0808">Transferase</keyword>
<dbReference type="GO" id="GO:0016747">
    <property type="term" value="F:acyltransferase activity, transferring groups other than amino-acyl groups"/>
    <property type="evidence" value="ECO:0007669"/>
    <property type="project" value="InterPro"/>
</dbReference>
<dbReference type="SUPFAM" id="SSF55729">
    <property type="entry name" value="Acyl-CoA N-acyltransferases (Nat)"/>
    <property type="match status" value="1"/>
</dbReference>
<accession>A0A5A5TBY9</accession>
<sequence>METIRQVNGQHPQDVSGIARVHVDSWRSTYRGIVPDHYLDTLSYDKRIQSWNTIFNNPESRETVLVALNEDEQIVGFVSGGPARDALLDYPGELYAIYLLESAQGHGLGRRLIQALSETLLQSDLTSMYLWALTENPACRFYERLGGQYLRTQSFEIEGVQIEERAYGWPDIRTLLPARQ</sequence>
<protein>
    <submittedName>
        <fullName evidence="2">Acetyltransferase</fullName>
    </submittedName>
</protein>
<dbReference type="OrthoDB" id="5292888at2"/>
<dbReference type="CDD" id="cd04301">
    <property type="entry name" value="NAT_SF"/>
    <property type="match status" value="1"/>
</dbReference>
<proteinExistence type="predicted"/>
<evidence type="ECO:0000313" key="3">
    <source>
        <dbReference type="Proteomes" id="UP000322530"/>
    </source>
</evidence>